<dbReference type="PATRIC" id="fig|1396.433.peg.2063"/>
<organism evidence="4 5">
    <name type="scientific">Bacillus wiedmannii</name>
    <dbReference type="NCBI Taxonomy" id="1890302"/>
    <lineage>
        <taxon>Bacteria</taxon>
        <taxon>Bacillati</taxon>
        <taxon>Bacillota</taxon>
        <taxon>Bacilli</taxon>
        <taxon>Bacillales</taxon>
        <taxon>Bacillaceae</taxon>
        <taxon>Bacillus</taxon>
        <taxon>Bacillus cereus group</taxon>
    </lineage>
</organism>
<dbReference type="RefSeq" id="WP_046958455.1">
    <property type="nucleotide sequence ID" value="NZ_LCYN01000017.1"/>
</dbReference>
<dbReference type="PANTHER" id="PTHR47151:SF2">
    <property type="entry name" value="AMINO ACID BINDING PROTEIN"/>
    <property type="match status" value="1"/>
</dbReference>
<reference evidence="5" key="2">
    <citation type="submission" date="2015-04" db="EMBL/GenBank/DDBJ databases">
        <title>Draft Genome Sequences of Eight Spore-Forming Food Isolates of Bacillus cereus Genome sequencing.</title>
        <authorList>
            <person name="Krawcyk A.O."/>
            <person name="de Jong A."/>
            <person name="Eijlander R.T."/>
            <person name="Berendsen E.M."/>
            <person name="Holsappel S."/>
            <person name="Wells-Bennik M."/>
            <person name="Kuipers O.P."/>
        </authorList>
    </citation>
    <scope>NUCLEOTIDE SEQUENCE [LARGE SCALE GENOMIC DNA]</scope>
    <source>
        <strain evidence="5">B4147</strain>
    </source>
</reference>
<dbReference type="Proteomes" id="UP000035350">
    <property type="component" value="Unassembled WGS sequence"/>
</dbReference>
<reference evidence="4 5" key="1">
    <citation type="journal article" date="2015" name="Genome Announc.">
        <title>Next-Generation Whole-Genome Sequencing of Eight Strains of Bacillus cereus, Isolated from Food.</title>
        <authorList>
            <person name="Krawczyk A.O."/>
            <person name="de Jong A."/>
            <person name="Eijlander R.T."/>
            <person name="Berendsen E.M."/>
            <person name="Holsappel S."/>
            <person name="Wells-Bennik M.H."/>
            <person name="Kuipers O.P."/>
        </authorList>
    </citation>
    <scope>NUCLEOTIDE SEQUENCE [LARGE SCALE GENOMIC DNA]</scope>
    <source>
        <strain evidence="4 5">B4147</strain>
    </source>
</reference>
<dbReference type="CDD" id="cd06342">
    <property type="entry name" value="PBP1_ABC_LIVBP-like"/>
    <property type="match status" value="1"/>
</dbReference>
<dbReference type="Pfam" id="PF13458">
    <property type="entry name" value="Peripla_BP_6"/>
    <property type="match status" value="1"/>
</dbReference>
<comment type="similarity">
    <text evidence="1">Belongs to the leucine-binding protein family.</text>
</comment>
<comment type="caution">
    <text evidence="4">The sequence shown here is derived from an EMBL/GenBank/DDBJ whole genome shotgun (WGS) entry which is preliminary data.</text>
</comment>
<feature type="domain" description="Leucine-binding protein" evidence="3">
    <location>
        <begin position="4"/>
        <end position="158"/>
    </location>
</feature>
<protein>
    <recommendedName>
        <fullName evidence="3">Leucine-binding protein domain-containing protein</fullName>
    </recommendedName>
</protein>
<dbReference type="InterPro" id="IPR028082">
    <property type="entry name" value="Peripla_BP_I"/>
</dbReference>
<dbReference type="EMBL" id="LCYN01000017">
    <property type="protein sequence ID" value="KKZ95980.1"/>
    <property type="molecule type" value="Genomic_DNA"/>
</dbReference>
<keyword evidence="2" id="KW-0732">Signal</keyword>
<dbReference type="AlphaFoldDB" id="A0A0G8C881"/>
<evidence type="ECO:0000313" key="5">
    <source>
        <dbReference type="Proteomes" id="UP000035350"/>
    </source>
</evidence>
<dbReference type="Gene3D" id="3.40.50.2300">
    <property type="match status" value="2"/>
</dbReference>
<name>A0A0G8C881_9BACI</name>
<evidence type="ECO:0000256" key="1">
    <source>
        <dbReference type="ARBA" id="ARBA00010062"/>
    </source>
</evidence>
<accession>A0A0G8C881</accession>
<evidence type="ECO:0000256" key="2">
    <source>
        <dbReference type="ARBA" id="ARBA00022729"/>
    </source>
</evidence>
<dbReference type="SUPFAM" id="SSF53822">
    <property type="entry name" value="Periplasmic binding protein-like I"/>
    <property type="match status" value="1"/>
</dbReference>
<dbReference type="InterPro" id="IPR028081">
    <property type="entry name" value="Leu-bd"/>
</dbReference>
<gene>
    <name evidence="4" type="ORF">B4147_5221</name>
</gene>
<dbReference type="PANTHER" id="PTHR47151">
    <property type="entry name" value="LEU/ILE/VAL-BINDING ABC TRANSPORTER SUBUNIT"/>
    <property type="match status" value="1"/>
</dbReference>
<sequence>MKEKIKIGVVGPFSGPRSVYGQMLIEGVNRAKLNYADNIEWVYQDDKGDPNTIKDISKKMIESGVVAVIGHFNSACALKAIPFYSKAKIPFLVPASTNLEVTLNSEELVFRFCSNDLVQAETVINFLKTKDIQTITAVSDETFYGKSLADLLYQSANSLFKEVTRIEDFNSENNKHSDAIFFAGTHFNSATYLKELRMRGYKGIFIASDDSYVDEFIELAQDYSNDAFTIKAKEDYVETSFLAASYLLECIESNVENLINELATGNSTIKFSSNGDRLGASWIIAQVIDKSFVEVNYHKTFS</sequence>
<evidence type="ECO:0000313" key="4">
    <source>
        <dbReference type="EMBL" id="KKZ95980.1"/>
    </source>
</evidence>
<proteinExistence type="inferred from homology"/>
<evidence type="ECO:0000259" key="3">
    <source>
        <dbReference type="Pfam" id="PF13458"/>
    </source>
</evidence>